<dbReference type="SUPFAM" id="SSF54001">
    <property type="entry name" value="Cysteine proteinases"/>
    <property type="match status" value="1"/>
</dbReference>
<dbReference type="SMART" id="SM00645">
    <property type="entry name" value="Pept_C1"/>
    <property type="match status" value="1"/>
</dbReference>
<dbReference type="InterPro" id="IPR000169">
    <property type="entry name" value="Pept_cys_AS"/>
</dbReference>
<evidence type="ECO:0000313" key="6">
    <source>
        <dbReference type="EMBL" id="CAD8856548.1"/>
    </source>
</evidence>
<evidence type="ECO:0000256" key="1">
    <source>
        <dbReference type="ARBA" id="ARBA00008455"/>
    </source>
</evidence>
<dbReference type="PROSITE" id="PS00139">
    <property type="entry name" value="THIOL_PROTEASE_CYS"/>
    <property type="match status" value="1"/>
</dbReference>
<proteinExistence type="inferred from homology"/>
<protein>
    <recommendedName>
        <fullName evidence="5">Peptidase C1A papain C-terminal domain-containing protein</fullName>
    </recommendedName>
</protein>
<evidence type="ECO:0000256" key="4">
    <source>
        <dbReference type="SAM" id="SignalP"/>
    </source>
</evidence>
<dbReference type="PANTHER" id="PTHR12411">
    <property type="entry name" value="CYSTEINE PROTEASE FAMILY C1-RELATED"/>
    <property type="match status" value="1"/>
</dbReference>
<evidence type="ECO:0000256" key="2">
    <source>
        <dbReference type="ARBA" id="ARBA00023145"/>
    </source>
</evidence>
<dbReference type="PRINTS" id="PR00705">
    <property type="entry name" value="PAPAIN"/>
</dbReference>
<dbReference type="Gene3D" id="3.90.70.10">
    <property type="entry name" value="Cysteine proteinases"/>
    <property type="match status" value="1"/>
</dbReference>
<accession>A0A7S1AJT0</accession>
<dbReference type="PROSITE" id="PS00639">
    <property type="entry name" value="THIOL_PROTEASE_HIS"/>
    <property type="match status" value="1"/>
</dbReference>
<gene>
    <name evidence="6" type="ORF">NSCI0253_LOCUS30900</name>
</gene>
<comment type="similarity">
    <text evidence="1">Belongs to the peptidase C1 family.</text>
</comment>
<reference evidence="6" key="1">
    <citation type="submission" date="2021-01" db="EMBL/GenBank/DDBJ databases">
        <authorList>
            <person name="Corre E."/>
            <person name="Pelletier E."/>
            <person name="Niang G."/>
            <person name="Scheremetjew M."/>
            <person name="Finn R."/>
            <person name="Kale V."/>
            <person name="Holt S."/>
            <person name="Cochrane G."/>
            <person name="Meng A."/>
            <person name="Brown T."/>
            <person name="Cohen L."/>
        </authorList>
    </citation>
    <scope>NUCLEOTIDE SEQUENCE</scope>
</reference>
<dbReference type="EMBL" id="HBFQ01043638">
    <property type="protein sequence ID" value="CAD8856548.1"/>
    <property type="molecule type" value="Transcribed_RNA"/>
</dbReference>
<sequence>MLCLQIICVLVEFRAALRLETTDRTEFLFFLSDHGRDYEQGSMEFDVRFSHFLNSVAAVELQNSRVDALWKAVLNDFSDWSPEELDHLCGYRGEMSPSLGQLVEPSFIGVEHSLVTNVLPEEVSWEHLPSLQNIRNQGHCGSCWAISTATALAAHSELSGFNRTFSTQELVSCVPNPNHCGGTGGCHGATAELALAYAMRYGVATESAVPYAATVTACQSHVTGASIAADLQEAVSGASAVGVHSSTTRDVGPSLGMQAWHRLAENRLSPLMLALVHDGPVVSSVAAHKWFLYHTGIFDSCASVVNHAVVLVGYGQEPHRNLSYWKIQNSWGEFWGEGGRLRLLRHGSEEGEPCRVDRKPEQGTGCAGGPTEVTVCGECGLFYDNTLPRFRTEQ</sequence>
<keyword evidence="4" id="KW-0732">Signal</keyword>
<dbReference type="InterPro" id="IPR013128">
    <property type="entry name" value="Peptidase_C1A"/>
</dbReference>
<name>A0A7S1AJT0_NOCSC</name>
<dbReference type="InterPro" id="IPR039417">
    <property type="entry name" value="Peptidase_C1A_papain-like"/>
</dbReference>
<keyword evidence="3" id="KW-1015">Disulfide bond</keyword>
<dbReference type="AlphaFoldDB" id="A0A7S1AJT0"/>
<feature type="domain" description="Peptidase C1A papain C-terminal" evidence="5">
    <location>
        <begin position="119"/>
        <end position="364"/>
    </location>
</feature>
<keyword evidence="2" id="KW-0865">Zymogen</keyword>
<dbReference type="CDD" id="cd02248">
    <property type="entry name" value="Peptidase_C1A"/>
    <property type="match status" value="1"/>
</dbReference>
<feature type="chain" id="PRO_5031570347" description="Peptidase C1A papain C-terminal domain-containing protein" evidence="4">
    <location>
        <begin position="19"/>
        <end position="394"/>
    </location>
</feature>
<evidence type="ECO:0000256" key="3">
    <source>
        <dbReference type="ARBA" id="ARBA00023157"/>
    </source>
</evidence>
<dbReference type="InterPro" id="IPR025660">
    <property type="entry name" value="Pept_his_AS"/>
</dbReference>
<organism evidence="6">
    <name type="scientific">Noctiluca scintillans</name>
    <name type="common">Sea sparkle</name>
    <name type="synonym">Red tide dinoflagellate</name>
    <dbReference type="NCBI Taxonomy" id="2966"/>
    <lineage>
        <taxon>Eukaryota</taxon>
        <taxon>Sar</taxon>
        <taxon>Alveolata</taxon>
        <taxon>Dinophyceae</taxon>
        <taxon>Noctilucales</taxon>
        <taxon>Noctilucaceae</taxon>
        <taxon>Noctiluca</taxon>
    </lineage>
</organism>
<evidence type="ECO:0000259" key="5">
    <source>
        <dbReference type="SMART" id="SM00645"/>
    </source>
</evidence>
<dbReference type="Pfam" id="PF08246">
    <property type="entry name" value="Inhibitor_I29"/>
    <property type="match status" value="1"/>
</dbReference>
<dbReference type="InterPro" id="IPR013201">
    <property type="entry name" value="Prot_inhib_I29"/>
</dbReference>
<feature type="signal peptide" evidence="4">
    <location>
        <begin position="1"/>
        <end position="18"/>
    </location>
</feature>
<dbReference type="InterPro" id="IPR000668">
    <property type="entry name" value="Peptidase_C1A_C"/>
</dbReference>
<dbReference type="InterPro" id="IPR038765">
    <property type="entry name" value="Papain-like_cys_pep_sf"/>
</dbReference>
<dbReference type="GO" id="GO:0006508">
    <property type="term" value="P:proteolysis"/>
    <property type="evidence" value="ECO:0007669"/>
    <property type="project" value="InterPro"/>
</dbReference>
<dbReference type="GO" id="GO:0008234">
    <property type="term" value="F:cysteine-type peptidase activity"/>
    <property type="evidence" value="ECO:0007669"/>
    <property type="project" value="InterPro"/>
</dbReference>
<dbReference type="Pfam" id="PF00112">
    <property type="entry name" value="Peptidase_C1"/>
    <property type="match status" value="1"/>
</dbReference>